<accession>A0A3L6SVV1</accession>
<reference evidence="3" key="1">
    <citation type="journal article" date="2019" name="Nat. Commun.">
        <title>The genome of broomcorn millet.</title>
        <authorList>
            <person name="Zou C."/>
            <person name="Miki D."/>
            <person name="Li D."/>
            <person name="Tang Q."/>
            <person name="Xiao L."/>
            <person name="Rajput S."/>
            <person name="Deng P."/>
            <person name="Jia W."/>
            <person name="Huang R."/>
            <person name="Zhang M."/>
            <person name="Sun Y."/>
            <person name="Hu J."/>
            <person name="Fu X."/>
            <person name="Schnable P.S."/>
            <person name="Li F."/>
            <person name="Zhang H."/>
            <person name="Feng B."/>
            <person name="Zhu X."/>
            <person name="Liu R."/>
            <person name="Schnable J.C."/>
            <person name="Zhu J.-K."/>
            <person name="Zhang H."/>
        </authorList>
    </citation>
    <scope>NUCLEOTIDE SEQUENCE [LARGE SCALE GENOMIC DNA]</scope>
</reference>
<gene>
    <name evidence="2" type="ORF">C2845_PM05G32120</name>
</gene>
<name>A0A3L6SVV1_PANMI</name>
<sequence>MAKGKFKHKPTGERTFSSWEEIERLTLIRQQRAEAAKKREEEKAGMSLAKFAC</sequence>
<comment type="caution">
    <text evidence="2">The sequence shown here is derived from an EMBL/GenBank/DDBJ whole genome shotgun (WGS) entry which is preliminary data.</text>
</comment>
<organism evidence="2 3">
    <name type="scientific">Panicum miliaceum</name>
    <name type="common">Proso millet</name>
    <name type="synonym">Broomcorn millet</name>
    <dbReference type="NCBI Taxonomy" id="4540"/>
    <lineage>
        <taxon>Eukaryota</taxon>
        <taxon>Viridiplantae</taxon>
        <taxon>Streptophyta</taxon>
        <taxon>Embryophyta</taxon>
        <taxon>Tracheophyta</taxon>
        <taxon>Spermatophyta</taxon>
        <taxon>Magnoliopsida</taxon>
        <taxon>Liliopsida</taxon>
        <taxon>Poales</taxon>
        <taxon>Poaceae</taxon>
        <taxon>PACMAD clade</taxon>
        <taxon>Panicoideae</taxon>
        <taxon>Panicodae</taxon>
        <taxon>Paniceae</taxon>
        <taxon>Panicinae</taxon>
        <taxon>Panicum</taxon>
        <taxon>Panicum sect. Panicum</taxon>
    </lineage>
</organism>
<dbReference type="AlphaFoldDB" id="A0A3L6SVV1"/>
<keyword evidence="3" id="KW-1185">Reference proteome</keyword>
<evidence type="ECO:0000313" key="2">
    <source>
        <dbReference type="EMBL" id="RLN27595.1"/>
    </source>
</evidence>
<dbReference type="Proteomes" id="UP000275267">
    <property type="component" value="Unassembled WGS sequence"/>
</dbReference>
<dbReference type="Pfam" id="PF10252">
    <property type="entry name" value="PP28"/>
    <property type="match status" value="1"/>
</dbReference>
<evidence type="ECO:0000259" key="1">
    <source>
        <dbReference type="Pfam" id="PF10252"/>
    </source>
</evidence>
<dbReference type="InterPro" id="IPR019380">
    <property type="entry name" value="Casein_kinase_sb_PP28"/>
</dbReference>
<proteinExistence type="predicted"/>
<dbReference type="EMBL" id="PQIB02000003">
    <property type="protein sequence ID" value="RLN27595.1"/>
    <property type="molecule type" value="Genomic_DNA"/>
</dbReference>
<feature type="domain" description="Casein kinase substrate phosphoprotein PP28" evidence="1">
    <location>
        <begin position="13"/>
        <end position="44"/>
    </location>
</feature>
<protein>
    <recommendedName>
        <fullName evidence="1">Casein kinase substrate phosphoprotein PP28 domain-containing protein</fullName>
    </recommendedName>
</protein>
<evidence type="ECO:0000313" key="3">
    <source>
        <dbReference type="Proteomes" id="UP000275267"/>
    </source>
</evidence>